<evidence type="ECO:0000256" key="5">
    <source>
        <dbReference type="ARBA" id="ARBA00023136"/>
    </source>
</evidence>
<feature type="transmembrane region" description="Helical" evidence="6">
    <location>
        <begin position="112"/>
        <end position="136"/>
    </location>
</feature>
<evidence type="ECO:0000256" key="4">
    <source>
        <dbReference type="ARBA" id="ARBA00022989"/>
    </source>
</evidence>
<evidence type="ECO:0000259" key="7">
    <source>
        <dbReference type="PROSITE" id="PS50850"/>
    </source>
</evidence>
<evidence type="ECO:0000313" key="9">
    <source>
        <dbReference type="Proteomes" id="UP000199159"/>
    </source>
</evidence>
<feature type="transmembrane region" description="Helical" evidence="6">
    <location>
        <begin position="276"/>
        <end position="299"/>
    </location>
</feature>
<dbReference type="GO" id="GO:0022857">
    <property type="term" value="F:transmembrane transporter activity"/>
    <property type="evidence" value="ECO:0007669"/>
    <property type="project" value="InterPro"/>
</dbReference>
<feature type="transmembrane region" description="Helical" evidence="6">
    <location>
        <begin position="306"/>
        <end position="326"/>
    </location>
</feature>
<dbReference type="PANTHER" id="PTHR11360">
    <property type="entry name" value="MONOCARBOXYLATE TRANSPORTER"/>
    <property type="match status" value="1"/>
</dbReference>
<keyword evidence="3 6" id="KW-0812">Transmembrane</keyword>
<dbReference type="EMBL" id="FNJU01000010">
    <property type="protein sequence ID" value="SDP88510.1"/>
    <property type="molecule type" value="Genomic_DNA"/>
</dbReference>
<dbReference type="STRING" id="930152.SAMN05216565_110116"/>
<name>A0A1H0WCM8_9BACI</name>
<keyword evidence="5 6" id="KW-0472">Membrane</keyword>
<accession>A0A1H0WCM8</accession>
<evidence type="ECO:0000256" key="1">
    <source>
        <dbReference type="ARBA" id="ARBA00004651"/>
    </source>
</evidence>
<evidence type="ECO:0000256" key="2">
    <source>
        <dbReference type="ARBA" id="ARBA00022448"/>
    </source>
</evidence>
<protein>
    <submittedName>
        <fullName evidence="8">Sugar phosphate permease</fullName>
    </submittedName>
</protein>
<evidence type="ECO:0000256" key="6">
    <source>
        <dbReference type="SAM" id="Phobius"/>
    </source>
</evidence>
<feature type="transmembrane region" description="Helical" evidence="6">
    <location>
        <begin position="397"/>
        <end position="417"/>
    </location>
</feature>
<comment type="subcellular location">
    <subcellularLocation>
        <location evidence="1">Cell membrane</location>
        <topology evidence="1">Multi-pass membrane protein</topology>
    </subcellularLocation>
</comment>
<keyword evidence="2" id="KW-0813">Transport</keyword>
<dbReference type="GO" id="GO:0005886">
    <property type="term" value="C:plasma membrane"/>
    <property type="evidence" value="ECO:0007669"/>
    <property type="project" value="UniProtKB-SubCell"/>
</dbReference>
<dbReference type="AlphaFoldDB" id="A0A1H0WCM8"/>
<feature type="domain" description="Major facilitator superfamily (MFS) profile" evidence="7">
    <location>
        <begin position="22"/>
        <end position="420"/>
    </location>
</feature>
<dbReference type="PROSITE" id="PS50850">
    <property type="entry name" value="MFS"/>
    <property type="match status" value="1"/>
</dbReference>
<evidence type="ECO:0000313" key="8">
    <source>
        <dbReference type="EMBL" id="SDP88510.1"/>
    </source>
</evidence>
<keyword evidence="9" id="KW-1185">Reference proteome</keyword>
<keyword evidence="4 6" id="KW-1133">Transmembrane helix</keyword>
<dbReference type="CDD" id="cd17355">
    <property type="entry name" value="MFS_YcxA_like"/>
    <property type="match status" value="1"/>
</dbReference>
<dbReference type="InterPro" id="IPR011701">
    <property type="entry name" value="MFS"/>
</dbReference>
<dbReference type="SUPFAM" id="SSF103473">
    <property type="entry name" value="MFS general substrate transporter"/>
    <property type="match status" value="1"/>
</dbReference>
<feature type="transmembrane region" description="Helical" evidence="6">
    <location>
        <begin position="148"/>
        <end position="173"/>
    </location>
</feature>
<feature type="transmembrane region" description="Helical" evidence="6">
    <location>
        <begin position="242"/>
        <end position="264"/>
    </location>
</feature>
<evidence type="ECO:0000256" key="3">
    <source>
        <dbReference type="ARBA" id="ARBA00022692"/>
    </source>
</evidence>
<feature type="transmembrane region" description="Helical" evidence="6">
    <location>
        <begin position="53"/>
        <end position="77"/>
    </location>
</feature>
<feature type="transmembrane region" description="Helical" evidence="6">
    <location>
        <begin position="369"/>
        <end position="391"/>
    </location>
</feature>
<dbReference type="Gene3D" id="1.20.1250.20">
    <property type="entry name" value="MFS general substrate transporter like domains"/>
    <property type="match status" value="2"/>
</dbReference>
<sequence length="427" mass="47205">MEQVSAAKKQPLVTSFYYGWVIVAIAGLGVFFSGPGQTYSISVFIDHYIKDFAWSRSLVSSIYSAATLLAGILMFFVGRFIDKHGQRKMTVIVGFALAVACIWNSFVANAVMLFIGFFFIRLFGQGSMTLIPTTLVPQWFISKRGRALSFMAIGGFLSSAALPPLNAWMISIWGWEITWRVWGILLLFIFVPLAYLLIRNKPEDIGLLPDGRKELQTEASTNSPVIEEENWTLQEAMKTRTFWLLLFCISIPSLVNTGLTFHLVSILGENNISPTFAAIILSLMALVGFPVTLVAGFVLEKVKVHYVLATIFVGEILFILILLKAFSPTIAILFGVFWGIIGGFERITLGIIWPNYFGRKHLGSIKGTAMTITVIGSAFGPLPFGIAFDLFGGYNEILLIMMILPTLGVIAALFAIVPKKENVRLVD</sequence>
<feature type="transmembrane region" description="Helical" evidence="6">
    <location>
        <begin position="332"/>
        <end position="357"/>
    </location>
</feature>
<feature type="transmembrane region" description="Helical" evidence="6">
    <location>
        <begin position="179"/>
        <end position="198"/>
    </location>
</feature>
<dbReference type="RefSeq" id="WP_090857246.1">
    <property type="nucleotide sequence ID" value="NZ_FNJU01000010.1"/>
</dbReference>
<dbReference type="OrthoDB" id="182417at2"/>
<dbReference type="PANTHER" id="PTHR11360:SF308">
    <property type="entry name" value="BLL3089 PROTEIN"/>
    <property type="match status" value="1"/>
</dbReference>
<dbReference type="Proteomes" id="UP000199159">
    <property type="component" value="Unassembled WGS sequence"/>
</dbReference>
<dbReference type="InterPro" id="IPR050327">
    <property type="entry name" value="Proton-linked_MCT"/>
</dbReference>
<dbReference type="InterPro" id="IPR020846">
    <property type="entry name" value="MFS_dom"/>
</dbReference>
<dbReference type="InterPro" id="IPR036259">
    <property type="entry name" value="MFS_trans_sf"/>
</dbReference>
<proteinExistence type="predicted"/>
<gene>
    <name evidence="8" type="ORF">SAMN05216565_110116</name>
</gene>
<dbReference type="Pfam" id="PF07690">
    <property type="entry name" value="MFS_1"/>
    <property type="match status" value="1"/>
</dbReference>
<feature type="transmembrane region" description="Helical" evidence="6">
    <location>
        <begin position="89"/>
        <end position="106"/>
    </location>
</feature>
<organism evidence="8 9">
    <name type="scientific">Litchfieldia salsa</name>
    <dbReference type="NCBI Taxonomy" id="930152"/>
    <lineage>
        <taxon>Bacteria</taxon>
        <taxon>Bacillati</taxon>
        <taxon>Bacillota</taxon>
        <taxon>Bacilli</taxon>
        <taxon>Bacillales</taxon>
        <taxon>Bacillaceae</taxon>
        <taxon>Litchfieldia</taxon>
    </lineage>
</organism>
<feature type="transmembrane region" description="Helical" evidence="6">
    <location>
        <begin position="12"/>
        <end position="33"/>
    </location>
</feature>
<reference evidence="9" key="1">
    <citation type="submission" date="2016-10" db="EMBL/GenBank/DDBJ databases">
        <authorList>
            <person name="Varghese N."/>
            <person name="Submissions S."/>
        </authorList>
    </citation>
    <scope>NUCLEOTIDE SEQUENCE [LARGE SCALE GENOMIC DNA]</scope>
    <source>
        <strain evidence="9">IBRC-M10078</strain>
    </source>
</reference>